<proteinExistence type="inferred from homology"/>
<gene>
    <name evidence="5" type="ORF">O3P16_06165</name>
</gene>
<evidence type="ECO:0000256" key="3">
    <source>
        <dbReference type="ARBA" id="ARBA00023052"/>
    </source>
</evidence>
<name>A0ABT4UHX2_9BACT</name>
<dbReference type="Pfam" id="PF00456">
    <property type="entry name" value="Transketolase_N"/>
    <property type="match status" value="1"/>
</dbReference>
<comment type="similarity">
    <text evidence="2">Belongs to the transketolase family.</text>
</comment>
<accession>A0ABT4UHX2</accession>
<dbReference type="InterPro" id="IPR005474">
    <property type="entry name" value="Transketolase_N"/>
</dbReference>
<dbReference type="CDD" id="cd02012">
    <property type="entry name" value="TPP_TK"/>
    <property type="match status" value="1"/>
</dbReference>
<evidence type="ECO:0000256" key="1">
    <source>
        <dbReference type="ARBA" id="ARBA00001964"/>
    </source>
</evidence>
<reference evidence="5 6" key="1">
    <citation type="submission" date="2022-12" db="EMBL/GenBank/DDBJ databases">
        <title>Chitinophagaceae gen. sp. nov., a new member of the family Chitinophagaceae, isolated from soil in a chemical factory.</title>
        <authorList>
            <person name="Ke Z."/>
        </authorList>
    </citation>
    <scope>NUCLEOTIDE SEQUENCE [LARGE SCALE GENOMIC DNA]</scope>
    <source>
        <strain evidence="5 6">LY-5</strain>
    </source>
</reference>
<evidence type="ECO:0000313" key="6">
    <source>
        <dbReference type="Proteomes" id="UP001210231"/>
    </source>
</evidence>
<dbReference type="PANTHER" id="PTHR47514">
    <property type="entry name" value="TRANSKETOLASE N-TERMINAL SECTION-RELATED"/>
    <property type="match status" value="1"/>
</dbReference>
<organism evidence="5 6">
    <name type="scientific">Polluticaenibacter yanchengensis</name>
    <dbReference type="NCBI Taxonomy" id="3014562"/>
    <lineage>
        <taxon>Bacteria</taxon>
        <taxon>Pseudomonadati</taxon>
        <taxon>Bacteroidota</taxon>
        <taxon>Chitinophagia</taxon>
        <taxon>Chitinophagales</taxon>
        <taxon>Chitinophagaceae</taxon>
        <taxon>Polluticaenibacter</taxon>
    </lineage>
</organism>
<comment type="caution">
    <text evidence="5">The sequence shown here is derived from an EMBL/GenBank/DDBJ whole genome shotgun (WGS) entry which is preliminary data.</text>
</comment>
<protein>
    <submittedName>
        <fullName evidence="5">Transketolase</fullName>
    </submittedName>
</protein>
<dbReference type="RefSeq" id="WP_407030713.1">
    <property type="nucleotide sequence ID" value="NZ_JAQGEF010000005.1"/>
</dbReference>
<feature type="domain" description="Transketolase N-terminal" evidence="4">
    <location>
        <begin position="21"/>
        <end position="257"/>
    </location>
</feature>
<evidence type="ECO:0000259" key="4">
    <source>
        <dbReference type="Pfam" id="PF00456"/>
    </source>
</evidence>
<evidence type="ECO:0000313" key="5">
    <source>
        <dbReference type="EMBL" id="MDA3614385.1"/>
    </source>
</evidence>
<dbReference type="PANTHER" id="PTHR47514:SF1">
    <property type="entry name" value="TRANSKETOLASE N-TERMINAL SECTION-RELATED"/>
    <property type="match status" value="1"/>
</dbReference>
<sequence>MTNEQLKLKSIEYRQKLLTCIFNCKAGHTGGSLSSVDILNVLYNEILNVSPETFSSPIRDRYIQSKGHCVEVLFVVLADMGFFPESDLLTMNQYQSHYIGHPTRKVKGVEQNTGALGHGLPICVGTAIAAKLDDQDYKVFTLLGDGEIAEGANWEAAMAASHYKLDNLCAIIDNNKLQITSTNREVMNSDPLDAKFESFGWAVREVDGNDVGALKVLMQSLPFEKDKPSLIIAHTKKGKGISFMEDVLKWHHGVPSAAEYEQAMAELEAAKAVILEEQVASLVNE</sequence>
<keyword evidence="6" id="KW-1185">Reference proteome</keyword>
<comment type="cofactor">
    <cofactor evidence="1">
        <name>thiamine diphosphate</name>
        <dbReference type="ChEBI" id="CHEBI:58937"/>
    </cofactor>
</comment>
<dbReference type="Gene3D" id="3.40.50.970">
    <property type="match status" value="1"/>
</dbReference>
<dbReference type="EMBL" id="JAQGEF010000005">
    <property type="protein sequence ID" value="MDA3614385.1"/>
    <property type="molecule type" value="Genomic_DNA"/>
</dbReference>
<dbReference type="SUPFAM" id="SSF52518">
    <property type="entry name" value="Thiamin diphosphate-binding fold (THDP-binding)"/>
    <property type="match status" value="1"/>
</dbReference>
<keyword evidence="3" id="KW-0786">Thiamine pyrophosphate</keyword>
<evidence type="ECO:0000256" key="2">
    <source>
        <dbReference type="ARBA" id="ARBA00007131"/>
    </source>
</evidence>
<dbReference type="InterPro" id="IPR029061">
    <property type="entry name" value="THDP-binding"/>
</dbReference>
<dbReference type="Proteomes" id="UP001210231">
    <property type="component" value="Unassembled WGS sequence"/>
</dbReference>